<proteinExistence type="predicted"/>
<sequence>MDASAIGWWTCPECGSVAELPGADTAGYEVSCPDCSGPMIEQWQWEYAAA</sequence>
<comment type="caution">
    <text evidence="1">The sequence shown here is derived from an EMBL/GenBank/DDBJ whole genome shotgun (WGS) entry which is preliminary data.</text>
</comment>
<name>A0A848DSS3_9PSEU</name>
<evidence type="ECO:0000313" key="1">
    <source>
        <dbReference type="EMBL" id="NMH95456.1"/>
    </source>
</evidence>
<evidence type="ECO:0000313" key="2">
    <source>
        <dbReference type="Proteomes" id="UP000586918"/>
    </source>
</evidence>
<dbReference type="RefSeq" id="WP_169416112.1">
    <property type="nucleotide sequence ID" value="NZ_JAAXKZ010000192.1"/>
</dbReference>
<reference evidence="1 2" key="1">
    <citation type="submission" date="2020-04" db="EMBL/GenBank/DDBJ databases">
        <authorList>
            <person name="Klaysubun C."/>
            <person name="Duangmal K."/>
            <person name="Lipun K."/>
        </authorList>
    </citation>
    <scope>NUCLEOTIDE SEQUENCE [LARGE SCALE GENOMIC DNA]</scope>
    <source>
        <strain evidence="1 2">DSM 45300</strain>
    </source>
</reference>
<protein>
    <submittedName>
        <fullName evidence="1">Uncharacterized protein</fullName>
    </submittedName>
</protein>
<dbReference type="AlphaFoldDB" id="A0A848DSS3"/>
<dbReference type="Proteomes" id="UP000586918">
    <property type="component" value="Unassembled WGS sequence"/>
</dbReference>
<dbReference type="EMBL" id="JAAXKZ010000192">
    <property type="protein sequence ID" value="NMH95456.1"/>
    <property type="molecule type" value="Genomic_DNA"/>
</dbReference>
<organism evidence="1 2">
    <name type="scientific">Pseudonocardia bannensis</name>
    <dbReference type="NCBI Taxonomy" id="630973"/>
    <lineage>
        <taxon>Bacteria</taxon>
        <taxon>Bacillati</taxon>
        <taxon>Actinomycetota</taxon>
        <taxon>Actinomycetes</taxon>
        <taxon>Pseudonocardiales</taxon>
        <taxon>Pseudonocardiaceae</taxon>
        <taxon>Pseudonocardia</taxon>
    </lineage>
</organism>
<accession>A0A848DSS3</accession>
<gene>
    <name evidence="1" type="ORF">HF519_28715</name>
</gene>
<keyword evidence="2" id="KW-1185">Reference proteome</keyword>